<comment type="caution">
    <text evidence="1">The sequence shown here is derived from an EMBL/GenBank/DDBJ whole genome shotgun (WGS) entry which is preliminary data.</text>
</comment>
<dbReference type="EMBL" id="LAZR01000763">
    <property type="protein sequence ID" value="KKN58390.1"/>
    <property type="molecule type" value="Genomic_DNA"/>
</dbReference>
<gene>
    <name evidence="1" type="ORF">LCGC14_0552030</name>
</gene>
<sequence length="21" mass="2483">MRREKGELLKLVKKGRLEVEA</sequence>
<protein>
    <submittedName>
        <fullName evidence="1">Uncharacterized protein</fullName>
    </submittedName>
</protein>
<dbReference type="AlphaFoldDB" id="A0A0F9RPD3"/>
<proteinExistence type="predicted"/>
<evidence type="ECO:0000313" key="1">
    <source>
        <dbReference type="EMBL" id="KKN58390.1"/>
    </source>
</evidence>
<name>A0A0F9RPD3_9ZZZZ</name>
<organism evidence="1">
    <name type="scientific">marine sediment metagenome</name>
    <dbReference type="NCBI Taxonomy" id="412755"/>
    <lineage>
        <taxon>unclassified sequences</taxon>
        <taxon>metagenomes</taxon>
        <taxon>ecological metagenomes</taxon>
    </lineage>
</organism>
<reference evidence="1" key="1">
    <citation type="journal article" date="2015" name="Nature">
        <title>Complex archaea that bridge the gap between prokaryotes and eukaryotes.</title>
        <authorList>
            <person name="Spang A."/>
            <person name="Saw J.H."/>
            <person name="Jorgensen S.L."/>
            <person name="Zaremba-Niedzwiedzka K."/>
            <person name="Martijn J."/>
            <person name="Lind A.E."/>
            <person name="van Eijk R."/>
            <person name="Schleper C."/>
            <person name="Guy L."/>
            <person name="Ettema T.J."/>
        </authorList>
    </citation>
    <scope>NUCLEOTIDE SEQUENCE</scope>
</reference>
<feature type="non-terminal residue" evidence="1">
    <location>
        <position position="21"/>
    </location>
</feature>
<accession>A0A0F9RPD3</accession>